<evidence type="ECO:0000313" key="1">
    <source>
        <dbReference type="EMBL" id="POO02645.1"/>
    </source>
</evidence>
<reference evidence="2" key="1">
    <citation type="submission" date="2016-06" db="EMBL/GenBank/DDBJ databases">
        <title>Parallel loss of symbiosis genes in relatives of nitrogen-fixing non-legume Parasponia.</title>
        <authorList>
            <person name="Van Velzen R."/>
            <person name="Holmer R."/>
            <person name="Bu F."/>
            <person name="Rutten L."/>
            <person name="Van Zeijl A."/>
            <person name="Liu W."/>
            <person name="Santuari L."/>
            <person name="Cao Q."/>
            <person name="Sharma T."/>
            <person name="Shen D."/>
            <person name="Roswanjaya Y."/>
            <person name="Wardhani T."/>
            <person name="Kalhor M.S."/>
            <person name="Jansen J."/>
            <person name="Van den Hoogen J."/>
            <person name="Gungor B."/>
            <person name="Hartog M."/>
            <person name="Hontelez J."/>
            <person name="Verver J."/>
            <person name="Yang W.-C."/>
            <person name="Schijlen E."/>
            <person name="Repin R."/>
            <person name="Schilthuizen M."/>
            <person name="Schranz E."/>
            <person name="Heidstra R."/>
            <person name="Miyata K."/>
            <person name="Fedorova E."/>
            <person name="Kohlen W."/>
            <person name="Bisseling T."/>
            <person name="Smit S."/>
            <person name="Geurts R."/>
        </authorList>
    </citation>
    <scope>NUCLEOTIDE SEQUENCE [LARGE SCALE GENOMIC DNA]</scope>
    <source>
        <strain evidence="2">cv. RG33-2</strain>
    </source>
</reference>
<evidence type="ECO:0000313" key="2">
    <source>
        <dbReference type="Proteomes" id="UP000237000"/>
    </source>
</evidence>
<name>A0A2P5FXY6_TREOI</name>
<feature type="non-terminal residue" evidence="1">
    <location>
        <position position="1"/>
    </location>
</feature>
<protein>
    <submittedName>
        <fullName evidence="1">Uncharacterized protein</fullName>
    </submittedName>
</protein>
<proteinExistence type="predicted"/>
<organism evidence="1 2">
    <name type="scientific">Trema orientale</name>
    <name type="common">Charcoal tree</name>
    <name type="synonym">Celtis orientalis</name>
    <dbReference type="NCBI Taxonomy" id="63057"/>
    <lineage>
        <taxon>Eukaryota</taxon>
        <taxon>Viridiplantae</taxon>
        <taxon>Streptophyta</taxon>
        <taxon>Embryophyta</taxon>
        <taxon>Tracheophyta</taxon>
        <taxon>Spermatophyta</taxon>
        <taxon>Magnoliopsida</taxon>
        <taxon>eudicotyledons</taxon>
        <taxon>Gunneridae</taxon>
        <taxon>Pentapetalae</taxon>
        <taxon>rosids</taxon>
        <taxon>fabids</taxon>
        <taxon>Rosales</taxon>
        <taxon>Cannabaceae</taxon>
        <taxon>Trema</taxon>
    </lineage>
</organism>
<dbReference type="Proteomes" id="UP000237000">
    <property type="component" value="Unassembled WGS sequence"/>
</dbReference>
<sequence>DRRRDRGPEGPEIVEIVPLPFLGSACPKPLIVDEDELLQRPWIPVPNGRDFDALSSESVRYR</sequence>
<dbReference type="AlphaFoldDB" id="A0A2P5FXY6"/>
<accession>A0A2P5FXY6</accession>
<dbReference type="InParanoid" id="A0A2P5FXY6"/>
<comment type="caution">
    <text evidence="1">The sequence shown here is derived from an EMBL/GenBank/DDBJ whole genome shotgun (WGS) entry which is preliminary data.</text>
</comment>
<gene>
    <name evidence="1" type="ORF">TorRG33x02_016310</name>
</gene>
<dbReference type="EMBL" id="JXTC01000004">
    <property type="protein sequence ID" value="POO02645.1"/>
    <property type="molecule type" value="Genomic_DNA"/>
</dbReference>
<keyword evidence="2" id="KW-1185">Reference proteome</keyword>